<reference evidence="1 2" key="1">
    <citation type="journal article" date="2020" name="Int. J. Syst. Evol. Microbiol.">
        <title>Description and complete genome sequences of Bradyrhizobium symbiodeficiens sp. nov., a non-symbiotic bacterium associated with legumes native to Canada.</title>
        <authorList>
            <person name="Bromfield E.S.P."/>
            <person name="Cloutier S."/>
            <person name="Nguyen H.D.T."/>
        </authorList>
    </citation>
    <scope>NUCLEOTIDE SEQUENCE [LARGE SCALE GENOMIC DNA]</scope>
    <source>
        <strain evidence="1 2">101S1MB</strain>
    </source>
</reference>
<protein>
    <submittedName>
        <fullName evidence="1">Uncharacterized protein</fullName>
    </submittedName>
</protein>
<dbReference type="EMBL" id="CP050066">
    <property type="protein sequence ID" value="QIP05801.1"/>
    <property type="molecule type" value="Genomic_DNA"/>
</dbReference>
<dbReference type="RefSeq" id="WP_166467067.1">
    <property type="nucleotide sequence ID" value="NZ_CP050066.2"/>
</dbReference>
<dbReference type="Proteomes" id="UP000500895">
    <property type="component" value="Chromosome"/>
</dbReference>
<organism evidence="1 2">
    <name type="scientific">Bradyrhizobium symbiodeficiens</name>
    <dbReference type="NCBI Taxonomy" id="1404367"/>
    <lineage>
        <taxon>Bacteria</taxon>
        <taxon>Pseudomonadati</taxon>
        <taxon>Pseudomonadota</taxon>
        <taxon>Alphaproteobacteria</taxon>
        <taxon>Hyphomicrobiales</taxon>
        <taxon>Nitrobacteraceae</taxon>
        <taxon>Bradyrhizobium</taxon>
    </lineage>
</organism>
<evidence type="ECO:0000313" key="2">
    <source>
        <dbReference type="Proteomes" id="UP000500895"/>
    </source>
</evidence>
<dbReference type="AlphaFoldDB" id="A0A6G9A025"/>
<name>A0A6G9A025_9BRAD</name>
<gene>
    <name evidence="1" type="ORF">HAV00_05875</name>
</gene>
<sequence>MIQATIENKYRFDMQVLASPMAGICAAGTATPKAGGWLFFVRLFNNLNGENARECVRSARYPATVRTASANASQICYGEPAPTIGNAEKFHLR</sequence>
<evidence type="ECO:0000313" key="1">
    <source>
        <dbReference type="EMBL" id="QIP05801.1"/>
    </source>
</evidence>
<proteinExistence type="predicted"/>
<accession>A0A6G9A025</accession>